<dbReference type="EMBL" id="JAUYVH010000010">
    <property type="protein sequence ID" value="MDQ9171617.1"/>
    <property type="molecule type" value="Genomic_DNA"/>
</dbReference>
<dbReference type="SUPFAM" id="SSF56601">
    <property type="entry name" value="beta-lactamase/transpeptidase-like"/>
    <property type="match status" value="1"/>
</dbReference>
<reference evidence="10 11" key="1">
    <citation type="submission" date="2023-08" db="EMBL/GenBank/DDBJ databases">
        <title>Oxalobacteraceae gen .nov., isolated from river sludge outside the plant.</title>
        <authorList>
            <person name="Zhao S.Y."/>
        </authorList>
    </citation>
    <scope>NUCLEOTIDE SEQUENCE [LARGE SCALE GENOMIC DNA]</scope>
    <source>
        <strain evidence="10 11">R-40</strain>
    </source>
</reference>
<evidence type="ECO:0000256" key="1">
    <source>
        <dbReference type="ARBA" id="ARBA00007164"/>
    </source>
</evidence>
<keyword evidence="11" id="KW-1185">Reference proteome</keyword>
<feature type="domain" description="Peptidase S11 D-alanyl-D-alanine carboxypeptidase A N-terminal" evidence="9">
    <location>
        <begin position="94"/>
        <end position="318"/>
    </location>
</feature>
<keyword evidence="6" id="KW-0961">Cell wall biogenesis/degradation</keyword>
<protein>
    <submittedName>
        <fullName evidence="10">D-alanyl-D-alanine endopeptidase</fullName>
        <ecNumber evidence="10">3.4.21.-</ecNumber>
    </submittedName>
</protein>
<keyword evidence="5" id="KW-0573">Peptidoglycan synthesis</keyword>
<sequence>MASLIGNDVYAKANETTSAKKKKVLKKTVAAKRAGSKKQTIKNRRASTRQATRTKRIVKRAAHSRKLIAAKRASYAKQGGRRKAISPAIHFGTDPSDLRSDAAYIYDVQNSQSLYSKDADEALPIASLTKLMTALIVLEGRQDMNEVLEVTRDDIDTIKHTSSRLPIGAKLSRSDMLHIALMSSENRAASALGRHYPGGLPAFVNAMNGMAKLLGMESTHFVEPTGLSPQNVASARDLSKLVIAAQAHPLIRQYSTHRNHVVNIGNRVLQYRNTNRMVSYSTWDITLQKTGYIAEAGRCLIMQADIQGRPIIMVFLGSEGKFSRTADASTMRHWLEKTRLPQLADATVATQS</sequence>
<dbReference type="InterPro" id="IPR012338">
    <property type="entry name" value="Beta-lactam/transpept-like"/>
</dbReference>
<dbReference type="InterPro" id="IPR001967">
    <property type="entry name" value="Peptidase_S11_N"/>
</dbReference>
<proteinExistence type="inferred from homology"/>
<evidence type="ECO:0000256" key="3">
    <source>
        <dbReference type="ARBA" id="ARBA00022801"/>
    </source>
</evidence>
<evidence type="ECO:0000256" key="8">
    <source>
        <dbReference type="SAM" id="MobiDB-lite"/>
    </source>
</evidence>
<evidence type="ECO:0000256" key="2">
    <source>
        <dbReference type="ARBA" id="ARBA00022729"/>
    </source>
</evidence>
<gene>
    <name evidence="10" type="primary">pbpG</name>
    <name evidence="10" type="ORF">Q8A64_14475</name>
</gene>
<keyword evidence="4" id="KW-0133">Cell shape</keyword>
<name>A0ABU1BRG6_9BURK</name>
<dbReference type="InterPro" id="IPR018044">
    <property type="entry name" value="Peptidase_S11"/>
</dbReference>
<keyword evidence="2" id="KW-0732">Signal</keyword>
<dbReference type="GO" id="GO:0016787">
    <property type="term" value="F:hydrolase activity"/>
    <property type="evidence" value="ECO:0007669"/>
    <property type="project" value="UniProtKB-KW"/>
</dbReference>
<dbReference type="Gene3D" id="3.40.710.10">
    <property type="entry name" value="DD-peptidase/beta-lactamase superfamily"/>
    <property type="match status" value="1"/>
</dbReference>
<dbReference type="NCBIfam" id="NF008668">
    <property type="entry name" value="PRK11669.1"/>
    <property type="match status" value="1"/>
</dbReference>
<keyword evidence="3 10" id="KW-0378">Hydrolase</keyword>
<dbReference type="Pfam" id="PF00768">
    <property type="entry name" value="Peptidase_S11"/>
    <property type="match status" value="1"/>
</dbReference>
<evidence type="ECO:0000256" key="4">
    <source>
        <dbReference type="ARBA" id="ARBA00022960"/>
    </source>
</evidence>
<feature type="region of interest" description="Disordered" evidence="8">
    <location>
        <begin position="30"/>
        <end position="54"/>
    </location>
</feature>
<comment type="caution">
    <text evidence="10">The sequence shown here is derived from an EMBL/GenBank/DDBJ whole genome shotgun (WGS) entry which is preliminary data.</text>
</comment>
<evidence type="ECO:0000256" key="6">
    <source>
        <dbReference type="ARBA" id="ARBA00023316"/>
    </source>
</evidence>
<dbReference type="RefSeq" id="WP_338437559.1">
    <property type="nucleotide sequence ID" value="NZ_JAUYVH010000010.1"/>
</dbReference>
<comment type="similarity">
    <text evidence="1 7">Belongs to the peptidase S11 family.</text>
</comment>
<dbReference type="EC" id="3.4.21.-" evidence="10"/>
<accession>A0ABU1BRG6</accession>
<dbReference type="PRINTS" id="PR00725">
    <property type="entry name" value="DADACBPTASE1"/>
</dbReference>
<evidence type="ECO:0000256" key="5">
    <source>
        <dbReference type="ARBA" id="ARBA00022984"/>
    </source>
</evidence>
<organism evidence="10 11">
    <name type="scientific">Keguizhuia sedimenti</name>
    <dbReference type="NCBI Taxonomy" id="3064264"/>
    <lineage>
        <taxon>Bacteria</taxon>
        <taxon>Pseudomonadati</taxon>
        <taxon>Pseudomonadota</taxon>
        <taxon>Betaproteobacteria</taxon>
        <taxon>Burkholderiales</taxon>
        <taxon>Oxalobacteraceae</taxon>
        <taxon>Keguizhuia</taxon>
    </lineage>
</organism>
<evidence type="ECO:0000256" key="7">
    <source>
        <dbReference type="RuleBase" id="RU004016"/>
    </source>
</evidence>
<dbReference type="Proteomes" id="UP001225596">
    <property type="component" value="Unassembled WGS sequence"/>
</dbReference>
<evidence type="ECO:0000313" key="11">
    <source>
        <dbReference type="Proteomes" id="UP001225596"/>
    </source>
</evidence>
<evidence type="ECO:0000259" key="9">
    <source>
        <dbReference type="Pfam" id="PF00768"/>
    </source>
</evidence>
<evidence type="ECO:0000313" key="10">
    <source>
        <dbReference type="EMBL" id="MDQ9171617.1"/>
    </source>
</evidence>
<dbReference type="PANTHER" id="PTHR21581">
    <property type="entry name" value="D-ALANYL-D-ALANINE CARBOXYPEPTIDASE"/>
    <property type="match status" value="1"/>
</dbReference>
<dbReference type="PANTHER" id="PTHR21581:SF26">
    <property type="entry name" value="D-ALANYL-D-ALANINE ENDOPEPTIDASE"/>
    <property type="match status" value="1"/>
</dbReference>